<keyword evidence="2" id="KW-0808">Transferase</keyword>
<feature type="non-terminal residue" evidence="2">
    <location>
        <position position="1"/>
    </location>
</feature>
<gene>
    <name evidence="2" type="ORF">IRJ41_000673</name>
</gene>
<dbReference type="InterPro" id="IPR056161">
    <property type="entry name" value="WD40_MABP1-WDR62_1st"/>
</dbReference>
<dbReference type="Proteomes" id="UP001059041">
    <property type="component" value="Linkage Group LG15"/>
</dbReference>
<reference evidence="2" key="1">
    <citation type="submission" date="2021-02" db="EMBL/GenBank/DDBJ databases">
        <title>Comparative genomics reveals that relaxation of natural selection precedes convergent phenotypic evolution of cavefish.</title>
        <authorList>
            <person name="Peng Z."/>
        </authorList>
    </citation>
    <scope>NUCLEOTIDE SEQUENCE</scope>
    <source>
        <tissue evidence="2">Muscle</tissue>
    </source>
</reference>
<dbReference type="Gene3D" id="2.130.10.10">
    <property type="entry name" value="YVTN repeat-like/Quinoprotein amine dehydrogenase"/>
    <property type="match status" value="2"/>
</dbReference>
<dbReference type="SMART" id="SM00320">
    <property type="entry name" value="WD40"/>
    <property type="match status" value="6"/>
</dbReference>
<dbReference type="FunFam" id="2.130.10.10:FF:000046">
    <property type="entry name" value="WD repeat-containing protein 62 isoform 1"/>
    <property type="match status" value="1"/>
</dbReference>
<dbReference type="PANTHER" id="PTHR44813:SF1">
    <property type="entry name" value="MITOGEN-ACTIVATED PROTEIN KINASE-BINDING PROTEIN 1"/>
    <property type="match status" value="1"/>
</dbReference>
<dbReference type="SUPFAM" id="SSF50978">
    <property type="entry name" value="WD40 repeat-like"/>
    <property type="match status" value="1"/>
</dbReference>
<keyword evidence="3" id="KW-1185">Reference proteome</keyword>
<dbReference type="InterPro" id="IPR036322">
    <property type="entry name" value="WD40_repeat_dom_sf"/>
</dbReference>
<dbReference type="InterPro" id="IPR015943">
    <property type="entry name" value="WD40/YVTN_repeat-like_dom_sf"/>
</dbReference>
<dbReference type="GO" id="GO:0046330">
    <property type="term" value="P:positive regulation of JNK cascade"/>
    <property type="evidence" value="ECO:0007669"/>
    <property type="project" value="TreeGrafter"/>
</dbReference>
<dbReference type="PANTHER" id="PTHR44813">
    <property type="entry name" value="MITOGEN-ACTIVATED PROTEIN KINASE-BINDING PROTEIN 1"/>
    <property type="match status" value="1"/>
</dbReference>
<dbReference type="InterPro" id="IPR055292">
    <property type="entry name" value="MABP1"/>
</dbReference>
<sequence length="412" mass="45168">MDGSIRSRIKSLLRSPSIRLRKSRSRVSLSNQVTLERVVGITASGNSSLTCDPCSGTVAYPAGCVVVLLNPSKNSQQHLINSSRKTITALSFSSDGKYMVTGESGHLPAVRVWDVECGTQVAELQEHKCAVSCVTFSPNSKYIVTVGSQHDMSVNLWVWKRNALVATNKVSSKVTAVAFSDDSSYFVTAGNRHVRFWYLEPSHSNKLSPTVPLMGRSGLLGELQNNFFCDVACGRGLKSDSTFCVTSSGLLCEFNDRRVLEKWVHLQTSSAASLSVTGDLIFCACANGTVRVFSSSDLSFICTLPRPHHLGVDIASVTQTRNPDVQNPDSVAVKYDPVNGWLSCVYNDHSVYVWDTRDLQRVLKVYSALYHSDSIWDLQMFPKDTQDSKSLPGSSGLFFSCSSDSTVRLWSS</sequence>
<dbReference type="Pfam" id="PF24780">
    <property type="entry name" value="WD40_MABP1-WDR62_1st"/>
    <property type="match status" value="1"/>
</dbReference>
<evidence type="ECO:0000313" key="2">
    <source>
        <dbReference type="EMBL" id="KAI7799340.1"/>
    </source>
</evidence>
<organism evidence="2 3">
    <name type="scientific">Triplophysa rosa</name>
    <name type="common">Cave loach</name>
    <dbReference type="NCBI Taxonomy" id="992332"/>
    <lineage>
        <taxon>Eukaryota</taxon>
        <taxon>Metazoa</taxon>
        <taxon>Chordata</taxon>
        <taxon>Craniata</taxon>
        <taxon>Vertebrata</taxon>
        <taxon>Euteleostomi</taxon>
        <taxon>Actinopterygii</taxon>
        <taxon>Neopterygii</taxon>
        <taxon>Teleostei</taxon>
        <taxon>Ostariophysi</taxon>
        <taxon>Cypriniformes</taxon>
        <taxon>Nemacheilidae</taxon>
        <taxon>Triplophysa</taxon>
    </lineage>
</organism>
<accession>A0A9W7TLD8</accession>
<evidence type="ECO:0000259" key="1">
    <source>
        <dbReference type="Pfam" id="PF24780"/>
    </source>
</evidence>
<dbReference type="GO" id="GO:0043124">
    <property type="term" value="P:negative regulation of canonical NF-kappaB signal transduction"/>
    <property type="evidence" value="ECO:0007669"/>
    <property type="project" value="TreeGrafter"/>
</dbReference>
<dbReference type="InterPro" id="IPR001680">
    <property type="entry name" value="WD40_rpt"/>
</dbReference>
<protein>
    <submittedName>
        <fullName evidence="2">Mitogen-activated protein kinase-binding protein 1-like</fullName>
    </submittedName>
</protein>
<dbReference type="EMBL" id="JAFHDT010000015">
    <property type="protein sequence ID" value="KAI7799340.1"/>
    <property type="molecule type" value="Genomic_DNA"/>
</dbReference>
<name>A0A9W7TLD8_TRIRA</name>
<dbReference type="GO" id="GO:0016301">
    <property type="term" value="F:kinase activity"/>
    <property type="evidence" value="ECO:0007669"/>
    <property type="project" value="UniProtKB-KW"/>
</dbReference>
<proteinExistence type="predicted"/>
<dbReference type="AlphaFoldDB" id="A0A9W7TLD8"/>
<feature type="domain" description="MABP1/WDR62 first WD40" evidence="1">
    <location>
        <begin position="47"/>
        <end position="369"/>
    </location>
</feature>
<evidence type="ECO:0000313" key="3">
    <source>
        <dbReference type="Proteomes" id="UP001059041"/>
    </source>
</evidence>
<dbReference type="GO" id="GO:0005737">
    <property type="term" value="C:cytoplasm"/>
    <property type="evidence" value="ECO:0007669"/>
    <property type="project" value="TreeGrafter"/>
</dbReference>
<dbReference type="Pfam" id="PF00400">
    <property type="entry name" value="WD40"/>
    <property type="match status" value="1"/>
</dbReference>
<comment type="caution">
    <text evidence="2">The sequence shown here is derived from an EMBL/GenBank/DDBJ whole genome shotgun (WGS) entry which is preliminary data.</text>
</comment>
<keyword evidence="2" id="KW-0418">Kinase</keyword>